<evidence type="ECO:0000256" key="2">
    <source>
        <dbReference type="ARBA" id="ARBA00023012"/>
    </source>
</evidence>
<evidence type="ECO:0000256" key="7">
    <source>
        <dbReference type="SAM" id="MobiDB-lite"/>
    </source>
</evidence>
<dbReference type="InterPro" id="IPR039420">
    <property type="entry name" value="WalR-like"/>
</dbReference>
<evidence type="ECO:0000256" key="5">
    <source>
        <dbReference type="ARBA" id="ARBA00023163"/>
    </source>
</evidence>
<keyword evidence="4 6" id="KW-0238">DNA-binding</keyword>
<dbReference type="SMART" id="SM00862">
    <property type="entry name" value="Trans_reg_C"/>
    <property type="match status" value="1"/>
</dbReference>
<proteinExistence type="predicted"/>
<dbReference type="Pfam" id="PF00486">
    <property type="entry name" value="Trans_reg_C"/>
    <property type="match status" value="1"/>
</dbReference>
<dbReference type="Gene3D" id="3.40.50.2300">
    <property type="match status" value="1"/>
</dbReference>
<evidence type="ECO:0000259" key="8">
    <source>
        <dbReference type="PROSITE" id="PS51755"/>
    </source>
</evidence>
<evidence type="ECO:0000313" key="10">
    <source>
        <dbReference type="Proteomes" id="UP001500843"/>
    </source>
</evidence>
<dbReference type="PANTHER" id="PTHR48111:SF1">
    <property type="entry name" value="TWO-COMPONENT RESPONSE REGULATOR ORR33"/>
    <property type="match status" value="1"/>
</dbReference>
<dbReference type="RefSeq" id="WP_253875667.1">
    <property type="nucleotide sequence ID" value="NZ_BAABHM010000002.1"/>
</dbReference>
<feature type="domain" description="OmpR/PhoB-type" evidence="8">
    <location>
        <begin position="148"/>
        <end position="245"/>
    </location>
</feature>
<keyword evidence="3" id="KW-0805">Transcription regulation</keyword>
<evidence type="ECO:0000256" key="3">
    <source>
        <dbReference type="ARBA" id="ARBA00023015"/>
    </source>
</evidence>
<dbReference type="Gene3D" id="1.10.10.10">
    <property type="entry name" value="Winged helix-like DNA-binding domain superfamily/Winged helix DNA-binding domain"/>
    <property type="match status" value="1"/>
</dbReference>
<dbReference type="PROSITE" id="PS51755">
    <property type="entry name" value="OMPR_PHOB"/>
    <property type="match status" value="1"/>
</dbReference>
<dbReference type="PANTHER" id="PTHR48111">
    <property type="entry name" value="REGULATOR OF RPOS"/>
    <property type="match status" value="1"/>
</dbReference>
<gene>
    <name evidence="9" type="ORF">GCM10023198_02580</name>
</gene>
<comment type="caution">
    <text evidence="9">The sequence shown here is derived from an EMBL/GenBank/DDBJ whole genome shotgun (WGS) entry which is preliminary data.</text>
</comment>
<keyword evidence="5" id="KW-0804">Transcription</keyword>
<keyword evidence="1" id="KW-0597">Phosphoprotein</keyword>
<dbReference type="Proteomes" id="UP001500843">
    <property type="component" value="Unassembled WGS sequence"/>
</dbReference>
<name>A0ABP8WDV3_9MICO</name>
<evidence type="ECO:0000256" key="4">
    <source>
        <dbReference type="ARBA" id="ARBA00023125"/>
    </source>
</evidence>
<dbReference type="EMBL" id="BAABHM010000002">
    <property type="protein sequence ID" value="GAA4687696.1"/>
    <property type="molecule type" value="Genomic_DNA"/>
</dbReference>
<feature type="region of interest" description="Disordered" evidence="7">
    <location>
        <begin position="1"/>
        <end position="20"/>
    </location>
</feature>
<feature type="DNA-binding region" description="OmpR/PhoB-type" evidence="6">
    <location>
        <begin position="148"/>
        <end position="245"/>
    </location>
</feature>
<dbReference type="SUPFAM" id="SSF46894">
    <property type="entry name" value="C-terminal effector domain of the bipartite response regulators"/>
    <property type="match status" value="1"/>
</dbReference>
<evidence type="ECO:0000256" key="1">
    <source>
        <dbReference type="ARBA" id="ARBA00022553"/>
    </source>
</evidence>
<dbReference type="InterPro" id="IPR011006">
    <property type="entry name" value="CheY-like_superfamily"/>
</dbReference>
<dbReference type="InterPro" id="IPR016032">
    <property type="entry name" value="Sig_transdc_resp-reg_C-effctor"/>
</dbReference>
<evidence type="ECO:0000256" key="6">
    <source>
        <dbReference type="PROSITE-ProRule" id="PRU01091"/>
    </source>
</evidence>
<keyword evidence="10" id="KW-1185">Reference proteome</keyword>
<evidence type="ECO:0000313" key="9">
    <source>
        <dbReference type="EMBL" id="GAA4687696.1"/>
    </source>
</evidence>
<dbReference type="SUPFAM" id="SSF52172">
    <property type="entry name" value="CheY-like"/>
    <property type="match status" value="1"/>
</dbReference>
<dbReference type="CDD" id="cd00383">
    <property type="entry name" value="trans_reg_C"/>
    <property type="match status" value="1"/>
</dbReference>
<reference evidence="10" key="1">
    <citation type="journal article" date="2019" name="Int. J. Syst. Evol. Microbiol.">
        <title>The Global Catalogue of Microorganisms (GCM) 10K type strain sequencing project: providing services to taxonomists for standard genome sequencing and annotation.</title>
        <authorList>
            <consortium name="The Broad Institute Genomics Platform"/>
            <consortium name="The Broad Institute Genome Sequencing Center for Infectious Disease"/>
            <person name="Wu L."/>
            <person name="Ma J."/>
        </authorList>
    </citation>
    <scope>NUCLEOTIDE SEQUENCE [LARGE SCALE GENOMIC DNA]</scope>
    <source>
        <strain evidence="10">JCM 17975</strain>
    </source>
</reference>
<protein>
    <submittedName>
        <fullName evidence="9">Response regulator transcription factor</fullName>
    </submittedName>
</protein>
<keyword evidence="2" id="KW-0902">Two-component regulatory system</keyword>
<organism evidence="9 10">
    <name type="scientific">Promicromonospora umidemergens</name>
    <dbReference type="NCBI Taxonomy" id="629679"/>
    <lineage>
        <taxon>Bacteria</taxon>
        <taxon>Bacillati</taxon>
        <taxon>Actinomycetota</taxon>
        <taxon>Actinomycetes</taxon>
        <taxon>Micrococcales</taxon>
        <taxon>Promicromonosporaceae</taxon>
        <taxon>Promicromonospora</taxon>
    </lineage>
</organism>
<dbReference type="InterPro" id="IPR001867">
    <property type="entry name" value="OmpR/PhoB-type_DNA-bd"/>
</dbReference>
<sequence>MATITPGAPGVGSRKERGRGDELRRGTHTVVLVDAALDRERWLTSRLRERGVSLLVYRDVLRGLARVGAGGVDALVLSAQLGSDTLLAVVEVAHEELGVAVLVAHGPGETDLIGPAVLAGARPMLTRPYGPAALESAVREVRQGPVRLPTVQVGRLRLDVTGYDAQFGDQGIDLATLEFEALYELASQHDHVVEREALQRRFWPTSSDPNAALIAVISRLRRKLDPFGAAGALHTVRGIGYRLDSTPLMTVSVSSD</sequence>
<dbReference type="InterPro" id="IPR036388">
    <property type="entry name" value="WH-like_DNA-bd_sf"/>
</dbReference>
<accession>A0ABP8WDV3</accession>